<reference evidence="1" key="1">
    <citation type="journal article" date="2020" name="Nature">
        <title>Giant virus diversity and host interactions through global metagenomics.</title>
        <authorList>
            <person name="Schulz F."/>
            <person name="Roux S."/>
            <person name="Paez-Espino D."/>
            <person name="Jungbluth S."/>
            <person name="Walsh D.A."/>
            <person name="Denef V.J."/>
            <person name="McMahon K.D."/>
            <person name="Konstantinidis K.T."/>
            <person name="Eloe-Fadrosh E.A."/>
            <person name="Kyrpides N.C."/>
            <person name="Woyke T."/>
        </authorList>
    </citation>
    <scope>NUCLEOTIDE SEQUENCE</scope>
    <source>
        <strain evidence="1">GVMAG-M-3300009068-25</strain>
    </source>
</reference>
<dbReference type="Gene3D" id="2.60.120.200">
    <property type="match status" value="1"/>
</dbReference>
<accession>A0A6C0ERP2</accession>
<proteinExistence type="predicted"/>
<organism evidence="1">
    <name type="scientific">viral metagenome</name>
    <dbReference type="NCBI Taxonomy" id="1070528"/>
    <lineage>
        <taxon>unclassified sequences</taxon>
        <taxon>metagenomes</taxon>
        <taxon>organismal metagenomes</taxon>
    </lineage>
</organism>
<dbReference type="AlphaFoldDB" id="A0A6C0ERP2"/>
<name>A0A6C0ERP2_9ZZZZ</name>
<protein>
    <submittedName>
        <fullName evidence="1">Uncharacterized protein</fullName>
    </submittedName>
</protein>
<sequence>MATSVGSTNLTTTNTWKLLEAINPDPSQSSTMAVYSNGTLVASGVTQSGTTTVTSPLFINGQGGTSTNSYPSYLAEMLVYNTAVSLSNRQLIEGYLAWKWGIQSSLPNTHPYYSAALTPSTASGGNLTIDTMGNIQVTPSNAFCITAPTEWRANIITVAGTSLIIPTPTSIITTTNSAALYSITNPGFNSLTLPTYTSSSPGVFWTIANSTVATLTISIVYTSGSGLGSTLTLAPGSSTNIYWNGSAFTSVSGGGGGGAITGTTTSGTVLLATGTSTGLQGSANLTFSNGSNLGIQTTTPATALDVNGGVTIRNGYRPSYSNVSSGTSLTVPSAAYGTHFNITTSSITGITLPTVVGSTDSNAYWVFRNNTAGYLSITFTYTTAGTTYPTNPVTIPPANSLTMMVTFPSSVLGYVLF</sequence>
<evidence type="ECO:0000313" key="1">
    <source>
        <dbReference type="EMBL" id="QHT29955.1"/>
    </source>
</evidence>
<dbReference type="EMBL" id="MN738888">
    <property type="protein sequence ID" value="QHT29955.1"/>
    <property type="molecule type" value="Genomic_DNA"/>
</dbReference>